<accession>A0AA39TIA2</accession>
<evidence type="ECO:0000256" key="1">
    <source>
        <dbReference type="SAM" id="MobiDB-lite"/>
    </source>
</evidence>
<evidence type="ECO:0000313" key="2">
    <source>
        <dbReference type="EMBL" id="KAK0612442.1"/>
    </source>
</evidence>
<proteinExistence type="predicted"/>
<reference evidence="2" key="1">
    <citation type="submission" date="2023-06" db="EMBL/GenBank/DDBJ databases">
        <title>Genome-scale phylogeny and comparative genomics of the fungal order Sordariales.</title>
        <authorList>
            <consortium name="Lawrence Berkeley National Laboratory"/>
            <person name="Hensen N."/>
            <person name="Bonometti L."/>
            <person name="Westerberg I."/>
            <person name="Brannstrom I.O."/>
            <person name="Guillou S."/>
            <person name="Cros-Aarteil S."/>
            <person name="Calhoun S."/>
            <person name="Haridas S."/>
            <person name="Kuo A."/>
            <person name="Mondo S."/>
            <person name="Pangilinan J."/>
            <person name="Riley R."/>
            <person name="LaButti K."/>
            <person name="Andreopoulos B."/>
            <person name="Lipzen A."/>
            <person name="Chen C."/>
            <person name="Yanf M."/>
            <person name="Daum C."/>
            <person name="Ng V."/>
            <person name="Clum A."/>
            <person name="Steindorff A."/>
            <person name="Ohm R."/>
            <person name="Martin F."/>
            <person name="Silar P."/>
            <person name="Natvig D."/>
            <person name="Lalanne C."/>
            <person name="Gautier V."/>
            <person name="Ament-velasquez S.L."/>
            <person name="Kruys A."/>
            <person name="Hutchinson M.I."/>
            <person name="Powell A.J."/>
            <person name="Barry K."/>
            <person name="Miller A.N."/>
            <person name="Grigoriev I.V."/>
            <person name="Debuchy R."/>
            <person name="Gladieux P."/>
            <person name="Thoren M.H."/>
            <person name="Johannesson H."/>
        </authorList>
    </citation>
    <scope>NUCLEOTIDE SEQUENCE</scope>
    <source>
        <strain evidence="2">SMH3391-2</strain>
    </source>
</reference>
<gene>
    <name evidence="2" type="ORF">B0T17DRAFT_593421</name>
</gene>
<organism evidence="2 3">
    <name type="scientific">Bombardia bombarda</name>
    <dbReference type="NCBI Taxonomy" id="252184"/>
    <lineage>
        <taxon>Eukaryota</taxon>
        <taxon>Fungi</taxon>
        <taxon>Dikarya</taxon>
        <taxon>Ascomycota</taxon>
        <taxon>Pezizomycotina</taxon>
        <taxon>Sordariomycetes</taxon>
        <taxon>Sordariomycetidae</taxon>
        <taxon>Sordariales</taxon>
        <taxon>Lasiosphaeriaceae</taxon>
        <taxon>Bombardia</taxon>
    </lineage>
</organism>
<comment type="caution">
    <text evidence="2">The sequence shown here is derived from an EMBL/GenBank/DDBJ whole genome shotgun (WGS) entry which is preliminary data.</text>
</comment>
<dbReference type="Proteomes" id="UP001174934">
    <property type="component" value="Unassembled WGS sequence"/>
</dbReference>
<protein>
    <submittedName>
        <fullName evidence="2">Uncharacterized protein</fullName>
    </submittedName>
</protein>
<sequence>MTDIFRLSADQFRSIYEESFKTWARLYLRVIENSKLPIHVLFVRDVFRQHPSLPRNLSLKHDKRGALATGASIWGSTAAACGPGLPSFRQPVHIRVAVREPIPLSISEMGEAKPAYTSCFAQDNDYLAILILAWTYILSARWTEIMPGSCTLAYTENRATCHDGMSRCKDKQSLISIHIGNASPEEARWWAAVLAPGQGWQAHMKLEQNTSLSPWSIHLQQPSPGFVLLHAPDDLPLSHPAASFSDASTYLDNFCTRHNIMDQSHAALASVLLLPSMSGFHTLRLPAPSVSDWRNATDLPIGRPDGRLQHDWMHKDHHHHIDKLLTLSCNTRSIRPMLLSAFYEPSIECNAITPWLQGTLAAIEHLAGHNPYIIGRMCMERAPRAAFLWLGSLILGLQERLLQDVRFGQIPIDPSSAVWSGTVQSFIQQRVSKPLVTGGCVSRADECRLLFLSQSGHHARIPVCQWKPFGATPFEDVDIEVRAHKGCDDHQLQYKGILWGCEDNKFEFQSSQEADSQSLSDRSLTKALDDAGPVRICFEELDRKREAISENATRSIFGWLRFDGYARHEEDIWKHEWFDMSESDEDDVGEDETTSGASPELSPRIESWLSDVNPSTSDFTAARSLTDQLQYQL</sequence>
<name>A0AA39TIA2_9PEZI</name>
<feature type="compositionally biased region" description="Acidic residues" evidence="1">
    <location>
        <begin position="583"/>
        <end position="593"/>
    </location>
</feature>
<feature type="region of interest" description="Disordered" evidence="1">
    <location>
        <begin position="583"/>
        <end position="609"/>
    </location>
</feature>
<keyword evidence="3" id="KW-1185">Reference proteome</keyword>
<evidence type="ECO:0000313" key="3">
    <source>
        <dbReference type="Proteomes" id="UP001174934"/>
    </source>
</evidence>
<dbReference type="EMBL" id="JAULSR010000009">
    <property type="protein sequence ID" value="KAK0612442.1"/>
    <property type="molecule type" value="Genomic_DNA"/>
</dbReference>
<dbReference type="AlphaFoldDB" id="A0AA39TIA2"/>